<gene>
    <name evidence="2" type="ORF">LSTR_LSTR012714</name>
</gene>
<dbReference type="InParanoid" id="A0A482WU60"/>
<evidence type="ECO:0000313" key="2">
    <source>
        <dbReference type="EMBL" id="RZF36836.1"/>
    </source>
</evidence>
<evidence type="ECO:0000256" key="1">
    <source>
        <dbReference type="SAM" id="MobiDB-lite"/>
    </source>
</evidence>
<feature type="compositionally biased region" description="Gly residues" evidence="1">
    <location>
        <begin position="108"/>
        <end position="124"/>
    </location>
</feature>
<feature type="compositionally biased region" description="Polar residues" evidence="1">
    <location>
        <begin position="54"/>
        <end position="65"/>
    </location>
</feature>
<dbReference type="Proteomes" id="UP000291343">
    <property type="component" value="Unassembled WGS sequence"/>
</dbReference>
<name>A0A482WU60_LAOST</name>
<organism evidence="2 3">
    <name type="scientific">Laodelphax striatellus</name>
    <name type="common">Small brown planthopper</name>
    <name type="synonym">Delphax striatella</name>
    <dbReference type="NCBI Taxonomy" id="195883"/>
    <lineage>
        <taxon>Eukaryota</taxon>
        <taxon>Metazoa</taxon>
        <taxon>Ecdysozoa</taxon>
        <taxon>Arthropoda</taxon>
        <taxon>Hexapoda</taxon>
        <taxon>Insecta</taxon>
        <taxon>Pterygota</taxon>
        <taxon>Neoptera</taxon>
        <taxon>Paraneoptera</taxon>
        <taxon>Hemiptera</taxon>
        <taxon>Auchenorrhyncha</taxon>
        <taxon>Fulgoroidea</taxon>
        <taxon>Delphacidae</taxon>
        <taxon>Criomorphinae</taxon>
        <taxon>Laodelphax</taxon>
    </lineage>
</organism>
<feature type="compositionally biased region" description="Low complexity" evidence="1">
    <location>
        <begin position="141"/>
        <end position="209"/>
    </location>
</feature>
<evidence type="ECO:0000313" key="3">
    <source>
        <dbReference type="Proteomes" id="UP000291343"/>
    </source>
</evidence>
<reference evidence="2 3" key="1">
    <citation type="journal article" date="2017" name="Gigascience">
        <title>Genome sequence of the small brown planthopper, Laodelphax striatellus.</title>
        <authorList>
            <person name="Zhu J."/>
            <person name="Jiang F."/>
            <person name="Wang X."/>
            <person name="Yang P."/>
            <person name="Bao Y."/>
            <person name="Zhao W."/>
            <person name="Wang W."/>
            <person name="Lu H."/>
            <person name="Wang Q."/>
            <person name="Cui N."/>
            <person name="Li J."/>
            <person name="Chen X."/>
            <person name="Luo L."/>
            <person name="Yu J."/>
            <person name="Kang L."/>
            <person name="Cui F."/>
        </authorList>
    </citation>
    <scope>NUCLEOTIDE SEQUENCE [LARGE SCALE GENOMIC DNA]</scope>
    <source>
        <strain evidence="2">Lst14</strain>
    </source>
</reference>
<dbReference type="AlphaFoldDB" id="A0A482WU60"/>
<keyword evidence="3" id="KW-1185">Reference proteome</keyword>
<accession>A0A482WU60</accession>
<protein>
    <submittedName>
        <fullName evidence="2">Uncharacterized protein</fullName>
    </submittedName>
</protein>
<feature type="region of interest" description="Disordered" evidence="1">
    <location>
        <begin position="32"/>
        <end position="209"/>
    </location>
</feature>
<dbReference type="EMBL" id="QKKF02025466">
    <property type="protein sequence ID" value="RZF36836.1"/>
    <property type="molecule type" value="Genomic_DNA"/>
</dbReference>
<sequence length="209" mass="20516">MKVHVEVCFLDFGGCQGESPGRFASFVMDSNESTYNQSRKSEAEDNSAVGGPNIDTNNDTGLVSDSTDKGETASSEDGSASDDDKPSPAKRPKLQESATDELPRGSRGEGCGRGGSTSQGGGASGVASRAGGSGGDEDSSDSSSASSLSSSSSSFSWSFSSSSFGASCSGGCWALGSSPGPSSSSSFCSGGSTSSSSSPGGSLPPGASR</sequence>
<comment type="caution">
    <text evidence="2">The sequence shown here is derived from an EMBL/GenBank/DDBJ whole genome shotgun (WGS) entry which is preliminary data.</text>
</comment>
<proteinExistence type="predicted"/>